<dbReference type="RefSeq" id="WP_315653194.1">
    <property type="nucleotide sequence ID" value="NZ_JAVXZY010000014.1"/>
</dbReference>
<organism evidence="2 3">
    <name type="scientific">Roseateles aquae</name>
    <dbReference type="NCBI Taxonomy" id="3077235"/>
    <lineage>
        <taxon>Bacteria</taxon>
        <taxon>Pseudomonadati</taxon>
        <taxon>Pseudomonadota</taxon>
        <taxon>Betaproteobacteria</taxon>
        <taxon>Burkholderiales</taxon>
        <taxon>Sphaerotilaceae</taxon>
        <taxon>Roseateles</taxon>
    </lineage>
</organism>
<dbReference type="Proteomes" id="UP001246372">
    <property type="component" value="Unassembled WGS sequence"/>
</dbReference>
<gene>
    <name evidence="2" type="ORF">RQP53_23665</name>
</gene>
<sequence length="196" mass="21348">MNTRIFHKGLLGLVIGSLLSSCGGGGGSASQTSSYETTLQLDHYMDGCNGMFEYLCLRARSSDTADWAPIGNAIQGFKFEWGHRYSLRIRVTERAVPPIPDAPSTQVTYELLQLQSDTPQPSKTAFTIKIRQPQYSLELANDGSWRLLGLPLSCSTAICLSLAKAQSTRQEVQLDFDHSNAPQGPLNLLAVRLSGA</sequence>
<feature type="domain" description="DUF4377" evidence="1">
    <location>
        <begin position="43"/>
        <end position="113"/>
    </location>
</feature>
<dbReference type="InterPro" id="IPR025485">
    <property type="entry name" value="DUF4377"/>
</dbReference>
<comment type="caution">
    <text evidence="2">The sequence shown here is derived from an EMBL/GenBank/DDBJ whole genome shotgun (WGS) entry which is preliminary data.</text>
</comment>
<name>A0ABU3PIC2_9BURK</name>
<evidence type="ECO:0000313" key="3">
    <source>
        <dbReference type="Proteomes" id="UP001246372"/>
    </source>
</evidence>
<reference evidence="2" key="1">
    <citation type="submission" date="2023-09" db="EMBL/GenBank/DDBJ databases">
        <title>Paucibacter sp. APW11 Genome sequencing and assembly.</title>
        <authorList>
            <person name="Kim I."/>
        </authorList>
    </citation>
    <scope>NUCLEOTIDE SEQUENCE</scope>
    <source>
        <strain evidence="2">APW11</strain>
    </source>
</reference>
<dbReference type="PROSITE" id="PS51257">
    <property type="entry name" value="PROKAR_LIPOPROTEIN"/>
    <property type="match status" value="1"/>
</dbReference>
<proteinExistence type="predicted"/>
<keyword evidence="3" id="KW-1185">Reference proteome</keyword>
<dbReference type="Pfam" id="PF14302">
    <property type="entry name" value="DUF4377"/>
    <property type="match status" value="1"/>
</dbReference>
<evidence type="ECO:0000259" key="1">
    <source>
        <dbReference type="Pfam" id="PF14302"/>
    </source>
</evidence>
<dbReference type="EMBL" id="JAVXZY010000014">
    <property type="protein sequence ID" value="MDT9002299.1"/>
    <property type="molecule type" value="Genomic_DNA"/>
</dbReference>
<evidence type="ECO:0000313" key="2">
    <source>
        <dbReference type="EMBL" id="MDT9002299.1"/>
    </source>
</evidence>
<accession>A0ABU3PIC2</accession>
<protein>
    <submittedName>
        <fullName evidence="2">DUF4377 domain-containing protein</fullName>
    </submittedName>
</protein>